<name>A0A8B8R3P0_9MYRT</name>
<reference evidence="7" key="1">
    <citation type="submission" date="2025-08" db="UniProtKB">
        <authorList>
            <consortium name="RefSeq"/>
        </authorList>
    </citation>
    <scope>IDENTIFICATION</scope>
    <source>
        <tissue evidence="7">Leaf</tissue>
    </source>
</reference>
<dbReference type="Gene3D" id="2.60.120.330">
    <property type="entry name" value="B-lactam Antibiotic, Isopenicillin N Synthase, Chain"/>
    <property type="match status" value="1"/>
</dbReference>
<gene>
    <name evidence="7" type="primary">LOC115757221</name>
</gene>
<dbReference type="Pfam" id="PF14226">
    <property type="entry name" value="DIOX_N"/>
    <property type="match status" value="1"/>
</dbReference>
<dbReference type="InterPro" id="IPR005123">
    <property type="entry name" value="Oxoglu/Fe-dep_dioxygenase_dom"/>
</dbReference>
<dbReference type="InterPro" id="IPR026992">
    <property type="entry name" value="DIOX_N"/>
</dbReference>
<dbReference type="Pfam" id="PF03171">
    <property type="entry name" value="2OG-FeII_Oxy"/>
    <property type="match status" value="1"/>
</dbReference>
<evidence type="ECO:0000256" key="3">
    <source>
        <dbReference type="ARBA" id="ARBA00023004"/>
    </source>
</evidence>
<dbReference type="KEGG" id="rarg:115757221"/>
<accession>A0A8B8R3P0</accession>
<dbReference type="RefSeq" id="XP_030553223.2">
    <property type="nucleotide sequence ID" value="XM_030697363.2"/>
</dbReference>
<evidence type="ECO:0000256" key="1">
    <source>
        <dbReference type="ARBA" id="ARBA00008056"/>
    </source>
</evidence>
<dbReference type="AlphaFoldDB" id="A0A8B8R3P0"/>
<dbReference type="InterPro" id="IPR044861">
    <property type="entry name" value="IPNS-like_FE2OG_OXY"/>
</dbReference>
<dbReference type="PROSITE" id="PS51471">
    <property type="entry name" value="FE2OG_OXY"/>
    <property type="match status" value="1"/>
</dbReference>
<evidence type="ECO:0000256" key="2">
    <source>
        <dbReference type="ARBA" id="ARBA00022723"/>
    </source>
</evidence>
<dbReference type="GO" id="GO:0016491">
    <property type="term" value="F:oxidoreductase activity"/>
    <property type="evidence" value="ECO:0007669"/>
    <property type="project" value="UniProtKB-KW"/>
</dbReference>
<comment type="similarity">
    <text evidence="1 4">Belongs to the iron/ascorbate-dependent oxidoreductase family.</text>
</comment>
<dbReference type="PANTHER" id="PTHR47991">
    <property type="entry name" value="OXOGLUTARATE/IRON-DEPENDENT DIOXYGENASE"/>
    <property type="match status" value="1"/>
</dbReference>
<proteinExistence type="inferred from homology"/>
<dbReference type="InterPro" id="IPR050295">
    <property type="entry name" value="Plant_2OG-oxidoreductases"/>
</dbReference>
<evidence type="ECO:0000313" key="7">
    <source>
        <dbReference type="RefSeq" id="XP_030553223.2"/>
    </source>
</evidence>
<feature type="domain" description="Fe2OG dioxygenase" evidence="5">
    <location>
        <begin position="208"/>
        <end position="308"/>
    </location>
</feature>
<keyword evidence="4" id="KW-0560">Oxidoreductase</keyword>
<keyword evidence="2 4" id="KW-0479">Metal-binding</keyword>
<evidence type="ECO:0000259" key="5">
    <source>
        <dbReference type="PROSITE" id="PS51471"/>
    </source>
</evidence>
<dbReference type="InterPro" id="IPR027443">
    <property type="entry name" value="IPNS-like_sf"/>
</dbReference>
<protein>
    <submittedName>
        <fullName evidence="7">Codeine O-demethylase-like</fullName>
    </submittedName>
</protein>
<keyword evidence="3 4" id="KW-0408">Iron</keyword>
<organism evidence="6 7">
    <name type="scientific">Rhodamnia argentea</name>
    <dbReference type="NCBI Taxonomy" id="178133"/>
    <lineage>
        <taxon>Eukaryota</taxon>
        <taxon>Viridiplantae</taxon>
        <taxon>Streptophyta</taxon>
        <taxon>Embryophyta</taxon>
        <taxon>Tracheophyta</taxon>
        <taxon>Spermatophyta</taxon>
        <taxon>Magnoliopsida</taxon>
        <taxon>eudicotyledons</taxon>
        <taxon>Gunneridae</taxon>
        <taxon>Pentapetalae</taxon>
        <taxon>rosids</taxon>
        <taxon>malvids</taxon>
        <taxon>Myrtales</taxon>
        <taxon>Myrtaceae</taxon>
        <taxon>Myrtoideae</taxon>
        <taxon>Myrteae</taxon>
        <taxon>Australasian group</taxon>
        <taxon>Rhodamnia</taxon>
    </lineage>
</organism>
<dbReference type="Proteomes" id="UP000827889">
    <property type="component" value="Chromosome 3"/>
</dbReference>
<evidence type="ECO:0000256" key="4">
    <source>
        <dbReference type="RuleBase" id="RU003682"/>
    </source>
</evidence>
<evidence type="ECO:0000313" key="6">
    <source>
        <dbReference type="Proteomes" id="UP000827889"/>
    </source>
</evidence>
<dbReference type="GeneID" id="115757221"/>
<sequence>MESRAPPLHTGSSVVSVQELAKEAMEAVPERYVRHDQEPQIFSFSGNGSTETPVVPIIDLGKLSLDQTAGDHELQKLHEACKDLGLFQLVNHGIGPSLLEDLRHEIEEFFKLPLSEKTKFGVKPGEFEGYGSAPRSEGKLDWGDRFFMIVNPVAKRRPHLFPELPLSLRNTLDSYIKATQKLAMQMLRLISKLLGMEMNEMKDLFEDGFQTMRMTYYPPCPQPELVVGLTPHSDATGITILHQINGVDGFQIERGGVWTPIHILPHALVVNVGDTMEILSNGLYNSIEHRATVNSTRERISIAMFFNPKLDSEIGPIRSLTTAENPALFRRITTEKYVKDFFSHELNGKSYLERIKLQPEKAVARQA</sequence>
<dbReference type="GO" id="GO:0046872">
    <property type="term" value="F:metal ion binding"/>
    <property type="evidence" value="ECO:0007669"/>
    <property type="project" value="UniProtKB-KW"/>
</dbReference>
<dbReference type="SUPFAM" id="SSF51197">
    <property type="entry name" value="Clavaminate synthase-like"/>
    <property type="match status" value="1"/>
</dbReference>
<keyword evidence="6" id="KW-1185">Reference proteome</keyword>